<proteinExistence type="predicted"/>
<keyword evidence="2" id="KW-1185">Reference proteome</keyword>
<dbReference type="EMBL" id="JH668442">
    <property type="protein sequence ID" value="KAG6453376.1"/>
    <property type="molecule type" value="Genomic_DNA"/>
</dbReference>
<gene>
    <name evidence="1" type="ORF">O3G_MSEX008104</name>
</gene>
<sequence>MCKYSFTYIIMQKNTAMMTAACVLLCLTFNYTFPLHRQSKDWPRFDAYTNHSNVCHNVAHRAILERTKKMASNIESALKKIKDSTQDLGKNIYGHINSGKDSDNKNALSDENLRQYEQLVMMKKYPYLDLKELDLKYSPSSSKSVRHLNLELHTNLDNEPSLCEQMEEGLNVEIYNRGLSGFSIPTKPKSENTDFKQKLNTNVRNIENPESTGLTKLVSKHNRLQSLRNDISNFEDKLTSD</sequence>
<reference evidence="1" key="2">
    <citation type="submission" date="2020-12" db="EMBL/GenBank/DDBJ databases">
        <authorList>
            <person name="Kanost M."/>
        </authorList>
    </citation>
    <scope>NUCLEOTIDE SEQUENCE</scope>
</reference>
<dbReference type="Proteomes" id="UP000791440">
    <property type="component" value="Unassembled WGS sequence"/>
</dbReference>
<evidence type="ECO:0000313" key="2">
    <source>
        <dbReference type="Proteomes" id="UP000791440"/>
    </source>
</evidence>
<organism evidence="1 2">
    <name type="scientific">Manduca sexta</name>
    <name type="common">Tobacco hawkmoth</name>
    <name type="synonym">Tobacco hornworm</name>
    <dbReference type="NCBI Taxonomy" id="7130"/>
    <lineage>
        <taxon>Eukaryota</taxon>
        <taxon>Metazoa</taxon>
        <taxon>Ecdysozoa</taxon>
        <taxon>Arthropoda</taxon>
        <taxon>Hexapoda</taxon>
        <taxon>Insecta</taxon>
        <taxon>Pterygota</taxon>
        <taxon>Neoptera</taxon>
        <taxon>Endopterygota</taxon>
        <taxon>Lepidoptera</taxon>
        <taxon>Glossata</taxon>
        <taxon>Ditrysia</taxon>
        <taxon>Bombycoidea</taxon>
        <taxon>Sphingidae</taxon>
        <taxon>Sphinginae</taxon>
        <taxon>Sphingini</taxon>
        <taxon>Manduca</taxon>
    </lineage>
</organism>
<accession>A0A921Z8Q2</accession>
<reference evidence="1" key="1">
    <citation type="journal article" date="2016" name="Insect Biochem. Mol. Biol.">
        <title>Multifaceted biological insights from a draft genome sequence of the tobacco hornworm moth, Manduca sexta.</title>
        <authorList>
            <person name="Kanost M.R."/>
            <person name="Arrese E.L."/>
            <person name="Cao X."/>
            <person name="Chen Y.R."/>
            <person name="Chellapilla S."/>
            <person name="Goldsmith M.R."/>
            <person name="Grosse-Wilde E."/>
            <person name="Heckel D.G."/>
            <person name="Herndon N."/>
            <person name="Jiang H."/>
            <person name="Papanicolaou A."/>
            <person name="Qu J."/>
            <person name="Soulages J.L."/>
            <person name="Vogel H."/>
            <person name="Walters J."/>
            <person name="Waterhouse R.M."/>
            <person name="Ahn S.J."/>
            <person name="Almeida F.C."/>
            <person name="An C."/>
            <person name="Aqrawi P."/>
            <person name="Bretschneider A."/>
            <person name="Bryant W.B."/>
            <person name="Bucks S."/>
            <person name="Chao H."/>
            <person name="Chevignon G."/>
            <person name="Christen J.M."/>
            <person name="Clarke D.F."/>
            <person name="Dittmer N.T."/>
            <person name="Ferguson L.C.F."/>
            <person name="Garavelou S."/>
            <person name="Gordon K.H.J."/>
            <person name="Gunaratna R.T."/>
            <person name="Han Y."/>
            <person name="Hauser F."/>
            <person name="He Y."/>
            <person name="Heidel-Fischer H."/>
            <person name="Hirsh A."/>
            <person name="Hu Y."/>
            <person name="Jiang H."/>
            <person name="Kalra D."/>
            <person name="Klinner C."/>
            <person name="Konig C."/>
            <person name="Kovar C."/>
            <person name="Kroll A.R."/>
            <person name="Kuwar S.S."/>
            <person name="Lee S.L."/>
            <person name="Lehman R."/>
            <person name="Li K."/>
            <person name="Li Z."/>
            <person name="Liang H."/>
            <person name="Lovelace S."/>
            <person name="Lu Z."/>
            <person name="Mansfield J.H."/>
            <person name="McCulloch K.J."/>
            <person name="Mathew T."/>
            <person name="Morton B."/>
            <person name="Muzny D.M."/>
            <person name="Neunemann D."/>
            <person name="Ongeri F."/>
            <person name="Pauchet Y."/>
            <person name="Pu L.L."/>
            <person name="Pyrousis I."/>
            <person name="Rao X.J."/>
            <person name="Redding A."/>
            <person name="Roesel C."/>
            <person name="Sanchez-Gracia A."/>
            <person name="Schaack S."/>
            <person name="Shukla A."/>
            <person name="Tetreau G."/>
            <person name="Wang Y."/>
            <person name="Xiong G.H."/>
            <person name="Traut W."/>
            <person name="Walsh T.K."/>
            <person name="Worley K.C."/>
            <person name="Wu D."/>
            <person name="Wu W."/>
            <person name="Wu Y.Q."/>
            <person name="Zhang X."/>
            <person name="Zou Z."/>
            <person name="Zucker H."/>
            <person name="Briscoe A.D."/>
            <person name="Burmester T."/>
            <person name="Clem R.J."/>
            <person name="Feyereisen R."/>
            <person name="Grimmelikhuijzen C.J.P."/>
            <person name="Hamodrakas S.J."/>
            <person name="Hansson B.S."/>
            <person name="Huguet E."/>
            <person name="Jermiin L.S."/>
            <person name="Lan Q."/>
            <person name="Lehman H.K."/>
            <person name="Lorenzen M."/>
            <person name="Merzendorfer H."/>
            <person name="Michalopoulos I."/>
            <person name="Morton D.B."/>
            <person name="Muthukrishnan S."/>
            <person name="Oakeshott J.G."/>
            <person name="Palmer W."/>
            <person name="Park Y."/>
            <person name="Passarelli A.L."/>
            <person name="Rozas J."/>
            <person name="Schwartz L.M."/>
            <person name="Smith W."/>
            <person name="Southgate A."/>
            <person name="Vilcinskas A."/>
            <person name="Vogt R."/>
            <person name="Wang P."/>
            <person name="Werren J."/>
            <person name="Yu X.Q."/>
            <person name="Zhou J.J."/>
            <person name="Brown S.J."/>
            <person name="Scherer S.E."/>
            <person name="Richards S."/>
            <person name="Blissard G.W."/>
        </authorList>
    </citation>
    <scope>NUCLEOTIDE SEQUENCE</scope>
</reference>
<comment type="caution">
    <text evidence="1">The sequence shown here is derived from an EMBL/GenBank/DDBJ whole genome shotgun (WGS) entry which is preliminary data.</text>
</comment>
<name>A0A921Z8Q2_MANSE</name>
<dbReference type="AlphaFoldDB" id="A0A921Z8Q2"/>
<evidence type="ECO:0000313" key="1">
    <source>
        <dbReference type="EMBL" id="KAG6453376.1"/>
    </source>
</evidence>
<protein>
    <submittedName>
        <fullName evidence="1">Uncharacterized protein</fullName>
    </submittedName>
</protein>